<dbReference type="SMART" id="SM00028">
    <property type="entry name" value="TPR"/>
    <property type="match status" value="7"/>
</dbReference>
<evidence type="ECO:0000256" key="2">
    <source>
        <dbReference type="ARBA" id="ARBA00022803"/>
    </source>
</evidence>
<accession>A0A1I2GTT3</accession>
<feature type="coiled-coil region" evidence="4">
    <location>
        <begin position="524"/>
        <end position="554"/>
    </location>
</feature>
<protein>
    <submittedName>
        <fullName evidence="6">CHAT domain-containing protein</fullName>
    </submittedName>
</protein>
<dbReference type="InterPro" id="IPR024983">
    <property type="entry name" value="CHAT_dom"/>
</dbReference>
<name>A0A1I2GTT3_9BACT</name>
<evidence type="ECO:0000313" key="6">
    <source>
        <dbReference type="EMBL" id="SFF20872.1"/>
    </source>
</evidence>
<evidence type="ECO:0000256" key="3">
    <source>
        <dbReference type="PROSITE-ProRule" id="PRU00339"/>
    </source>
</evidence>
<dbReference type="PROSITE" id="PS50005">
    <property type="entry name" value="TPR"/>
    <property type="match status" value="1"/>
</dbReference>
<dbReference type="PANTHER" id="PTHR45641">
    <property type="entry name" value="TETRATRICOPEPTIDE REPEAT PROTEIN (AFU_ORTHOLOGUE AFUA_6G03870)"/>
    <property type="match status" value="1"/>
</dbReference>
<dbReference type="EMBL" id="FONY01000020">
    <property type="protein sequence ID" value="SFF20872.1"/>
    <property type="molecule type" value="Genomic_DNA"/>
</dbReference>
<reference evidence="6 7" key="1">
    <citation type="submission" date="2016-10" db="EMBL/GenBank/DDBJ databases">
        <authorList>
            <person name="de Groot N.N."/>
        </authorList>
    </citation>
    <scope>NUCLEOTIDE SEQUENCE [LARGE SCALE GENOMIC DNA]</scope>
    <source>
        <strain>GEY</strain>
        <strain evidence="7">DSM 9560</strain>
    </source>
</reference>
<dbReference type="Pfam" id="PF12770">
    <property type="entry name" value="CHAT"/>
    <property type="match status" value="1"/>
</dbReference>
<keyword evidence="4" id="KW-0175">Coiled coil</keyword>
<evidence type="ECO:0000256" key="1">
    <source>
        <dbReference type="ARBA" id="ARBA00022737"/>
    </source>
</evidence>
<evidence type="ECO:0000256" key="4">
    <source>
        <dbReference type="SAM" id="Coils"/>
    </source>
</evidence>
<gene>
    <name evidence="6" type="ORF">SAMN04488541_102027</name>
</gene>
<dbReference type="InterPro" id="IPR019734">
    <property type="entry name" value="TPR_rpt"/>
</dbReference>
<dbReference type="Gene3D" id="1.25.40.10">
    <property type="entry name" value="Tetratricopeptide repeat domain"/>
    <property type="match status" value="2"/>
</dbReference>
<proteinExistence type="predicted"/>
<dbReference type="Proteomes" id="UP000199513">
    <property type="component" value="Unassembled WGS sequence"/>
</dbReference>
<evidence type="ECO:0000313" key="7">
    <source>
        <dbReference type="Proteomes" id="UP000199513"/>
    </source>
</evidence>
<dbReference type="InterPro" id="IPR011990">
    <property type="entry name" value="TPR-like_helical_dom_sf"/>
</dbReference>
<sequence>MILLLLVCMQAQAQILDRLKDKAKNAAKNAARSAKEGFFQEMNKMKEEYDTTSFNYAIALSDNAALFQNKERFGRQKVFLMKGLYRADERRESPLDNARESNSIGEMLYANNRYKMAELSFKGTKTILEGIGQTSHPVYAQSLSNLGLLYHTTGRYAQAEKFTEAGLEANKQIGATQSAYGASLNNKAVLYKDLGRYIESETLIEQALSIIKQSKGENSLPYSICLNNKGIIYQTIGRYDKAEEYLKNALTISQPFLKEKSLNYTRLQMNLGLLYQDMKRYNEAEQIFNEVKANLDKKVGKKHPDYAHLLNNLAAFYLEIGKNEEVEKLLLQAASIYKDKFGEKHPSYAKTISNLGNFYRINDQLSKAEPLLVKALEIRKTVLGDKHPDYIDSYENLALLHWQKGDLKSAVEEFRTVLKQDMELVRTNFPAMSEYEKTKFWDLISPKFQIFYSLVCQAYNQDKSLLSEMYNYHINLKGLLLNETTKVKEQILASNDKALIDLYLTWIDQKEMLASHYTMSKEELAEEGINLDSLENANNQIEKQLSQKSALFSKGYELKIYDLQTIKQILNPEEAAIEIIRVQKFDKKFTNEVLYVALILTKEKENPEIAIMDRGKEMEAQHFKFYKNAIRNKINDTKSYNIYWQTIDGLIKGKKVVYLSCDGIYNQINVNTLQAPSGKYLLEEKEIEIVANTRYVPDVKAVSASPKGEKAILIGFPHYGNENTITSLPGTKVEVEKISQILKTNKLQTNLFLAESAAEEEVKKVSNPKILHIATHGYFLVDLENFGREKIFGVSTAKAKENPLLRAGLMLAGAEKALNQQNVEVRGHNNGILTAFEVMTMQLDNTDLVVLSACETGLGDVKHGEGVYGLQRAFQIAGAKSIIMSLWKVDDAATQELMQNFYTQWLKTNDKNKAFMLAQNAIKAKYKFPYFWGAFVLVTN</sequence>
<dbReference type="PANTHER" id="PTHR45641:SF19">
    <property type="entry name" value="NEPHROCYSTIN-3"/>
    <property type="match status" value="1"/>
</dbReference>
<organism evidence="6 7">
    <name type="scientific">Thermoflexibacter ruber</name>
    <dbReference type="NCBI Taxonomy" id="1003"/>
    <lineage>
        <taxon>Bacteria</taxon>
        <taxon>Pseudomonadati</taxon>
        <taxon>Bacteroidota</taxon>
        <taxon>Cytophagia</taxon>
        <taxon>Cytophagales</taxon>
        <taxon>Thermoflexibacteraceae</taxon>
        <taxon>Thermoflexibacter</taxon>
    </lineage>
</organism>
<feature type="repeat" description="TPR" evidence="3">
    <location>
        <begin position="391"/>
        <end position="424"/>
    </location>
</feature>
<keyword evidence="7" id="KW-1185">Reference proteome</keyword>
<feature type="coiled-coil region" evidence="4">
    <location>
        <begin position="9"/>
        <end position="36"/>
    </location>
</feature>
<keyword evidence="1" id="KW-0677">Repeat</keyword>
<dbReference type="SUPFAM" id="SSF48452">
    <property type="entry name" value="TPR-like"/>
    <property type="match status" value="2"/>
</dbReference>
<keyword evidence="2 3" id="KW-0802">TPR repeat</keyword>
<dbReference type="AlphaFoldDB" id="A0A1I2GTT3"/>
<evidence type="ECO:0000259" key="5">
    <source>
        <dbReference type="Pfam" id="PF12770"/>
    </source>
</evidence>
<dbReference type="STRING" id="1003.SAMN04488541_102027"/>
<dbReference type="Pfam" id="PF13181">
    <property type="entry name" value="TPR_8"/>
    <property type="match status" value="1"/>
</dbReference>
<feature type="domain" description="CHAT" evidence="5">
    <location>
        <begin position="641"/>
        <end position="938"/>
    </location>
</feature>
<dbReference type="Pfam" id="PF13424">
    <property type="entry name" value="TPR_12"/>
    <property type="match status" value="3"/>
</dbReference>